<feature type="compositionally biased region" description="Polar residues" evidence="1">
    <location>
        <begin position="1"/>
        <end position="11"/>
    </location>
</feature>
<sequence>MRKITKSTTPCLKNVRRSEESGNVNLPARKLPRITLRACDNQQCNEPYLQTHSVEHHKSPFCELTNVAGNSSYSSSSSSIREDL</sequence>
<organism evidence="2 3">
    <name type="scientific">Perilla frutescens var. hirtella</name>
    <name type="common">Perilla citriodora</name>
    <name type="synonym">Perilla setoyensis</name>
    <dbReference type="NCBI Taxonomy" id="608512"/>
    <lineage>
        <taxon>Eukaryota</taxon>
        <taxon>Viridiplantae</taxon>
        <taxon>Streptophyta</taxon>
        <taxon>Embryophyta</taxon>
        <taxon>Tracheophyta</taxon>
        <taxon>Spermatophyta</taxon>
        <taxon>Magnoliopsida</taxon>
        <taxon>eudicotyledons</taxon>
        <taxon>Gunneridae</taxon>
        <taxon>Pentapetalae</taxon>
        <taxon>asterids</taxon>
        <taxon>lamiids</taxon>
        <taxon>Lamiales</taxon>
        <taxon>Lamiaceae</taxon>
        <taxon>Nepetoideae</taxon>
        <taxon>Elsholtzieae</taxon>
        <taxon>Perilla</taxon>
    </lineage>
</organism>
<feature type="region of interest" description="Disordered" evidence="1">
    <location>
        <begin position="1"/>
        <end position="21"/>
    </location>
</feature>
<gene>
    <name evidence="2" type="ORF">C2S53_002848</name>
</gene>
<evidence type="ECO:0000256" key="1">
    <source>
        <dbReference type="SAM" id="MobiDB-lite"/>
    </source>
</evidence>
<dbReference type="Proteomes" id="UP001190926">
    <property type="component" value="Unassembled WGS sequence"/>
</dbReference>
<proteinExistence type="predicted"/>
<reference evidence="2 3" key="1">
    <citation type="journal article" date="2021" name="Nat. Commun.">
        <title>Incipient diploidization of the medicinal plant Perilla within 10,000 years.</title>
        <authorList>
            <person name="Zhang Y."/>
            <person name="Shen Q."/>
            <person name="Leng L."/>
            <person name="Zhang D."/>
            <person name="Chen S."/>
            <person name="Shi Y."/>
            <person name="Ning Z."/>
            <person name="Chen S."/>
        </authorList>
    </citation>
    <scope>NUCLEOTIDE SEQUENCE [LARGE SCALE GENOMIC DNA]</scope>
    <source>
        <strain evidence="3">cv. PC099</strain>
    </source>
</reference>
<name>A0AAD4P2G3_PERFH</name>
<dbReference type="AlphaFoldDB" id="A0AAD4P2G3"/>
<evidence type="ECO:0000313" key="2">
    <source>
        <dbReference type="EMBL" id="KAH6824438.1"/>
    </source>
</evidence>
<evidence type="ECO:0000313" key="3">
    <source>
        <dbReference type="Proteomes" id="UP001190926"/>
    </source>
</evidence>
<dbReference type="EMBL" id="SDAM02000323">
    <property type="protein sequence ID" value="KAH6824438.1"/>
    <property type="molecule type" value="Genomic_DNA"/>
</dbReference>
<accession>A0AAD4P2G3</accession>
<keyword evidence="3" id="KW-1185">Reference proteome</keyword>
<protein>
    <submittedName>
        <fullName evidence="2">Uncharacterized protein</fullName>
    </submittedName>
</protein>
<comment type="caution">
    <text evidence="2">The sequence shown here is derived from an EMBL/GenBank/DDBJ whole genome shotgun (WGS) entry which is preliminary data.</text>
</comment>